<dbReference type="Proteomes" id="UP000616151">
    <property type="component" value="Unassembled WGS sequence"/>
</dbReference>
<comment type="caution">
    <text evidence="1">The sequence shown here is derived from an EMBL/GenBank/DDBJ whole genome shotgun (WGS) entry which is preliminary data.</text>
</comment>
<sequence length="193" mass="20550">MDNGGPAATRKPRADAVRNRLRLLATAKAVFAAKGSEASLDEIAQIAGVGAGTLYRHFPSRDALVTAVFRNETEQLVAAADDFARGRPPLEAFRAWLLMFFDFVATKHSMMELLNSILGGTDELKTETMTQIDGAVAKLVQGAIASGAIRPDVEPKDLMLALAGAAKFSPASDREQTAKRLVDILIAGIQAKA</sequence>
<accession>A0ACC5QYZ6</accession>
<evidence type="ECO:0000313" key="2">
    <source>
        <dbReference type="Proteomes" id="UP000616151"/>
    </source>
</evidence>
<dbReference type="EMBL" id="JAENHL010000004">
    <property type="protein sequence ID" value="MBK1865603.1"/>
    <property type="molecule type" value="Genomic_DNA"/>
</dbReference>
<reference evidence="1" key="1">
    <citation type="submission" date="2021-01" db="EMBL/GenBank/DDBJ databases">
        <authorList>
            <person name="Sun Q."/>
        </authorList>
    </citation>
    <scope>NUCLEOTIDE SEQUENCE</scope>
    <source>
        <strain evidence="1">YIM B02566</strain>
    </source>
</reference>
<organism evidence="1 2">
    <name type="scientific">Taklimakanibacter albus</name>
    <dbReference type="NCBI Taxonomy" id="2800327"/>
    <lineage>
        <taxon>Bacteria</taxon>
        <taxon>Pseudomonadati</taxon>
        <taxon>Pseudomonadota</taxon>
        <taxon>Alphaproteobacteria</taxon>
        <taxon>Hyphomicrobiales</taxon>
        <taxon>Aestuariivirgaceae</taxon>
        <taxon>Taklimakanibacter</taxon>
    </lineage>
</organism>
<protein>
    <submittedName>
        <fullName evidence="1">TetR/AcrR family transcriptional regulator</fullName>
    </submittedName>
</protein>
<evidence type="ECO:0000313" key="1">
    <source>
        <dbReference type="EMBL" id="MBK1865603.1"/>
    </source>
</evidence>
<gene>
    <name evidence="1" type="ORF">JHL16_04505</name>
</gene>
<keyword evidence="2" id="KW-1185">Reference proteome</keyword>
<proteinExistence type="predicted"/>
<name>A0ACC5QYZ6_9HYPH</name>